<dbReference type="GO" id="GO:0003677">
    <property type="term" value="F:DNA binding"/>
    <property type="evidence" value="ECO:0007669"/>
    <property type="project" value="UniProtKB-KW"/>
</dbReference>
<evidence type="ECO:0000256" key="6">
    <source>
        <dbReference type="ARBA" id="ARBA00023125"/>
    </source>
</evidence>
<dbReference type="GO" id="GO:0016787">
    <property type="term" value="F:hydrolase activity"/>
    <property type="evidence" value="ECO:0007669"/>
    <property type="project" value="UniProtKB-UniRule"/>
</dbReference>
<dbReference type="AlphaFoldDB" id="X6MGY5"/>
<comment type="catalytic activity">
    <reaction evidence="10">
        <text>ATP + H2O = ADP + phosphate + H(+)</text>
        <dbReference type="Rhea" id="RHEA:13065"/>
        <dbReference type="ChEBI" id="CHEBI:15377"/>
        <dbReference type="ChEBI" id="CHEBI:15378"/>
        <dbReference type="ChEBI" id="CHEBI:30616"/>
        <dbReference type="ChEBI" id="CHEBI:43474"/>
        <dbReference type="ChEBI" id="CHEBI:456216"/>
        <dbReference type="EC" id="5.6.2.4"/>
    </reaction>
</comment>
<dbReference type="Proteomes" id="UP000023152">
    <property type="component" value="Unassembled WGS sequence"/>
</dbReference>
<dbReference type="InterPro" id="IPR000212">
    <property type="entry name" value="DNA_helicase_UvrD/REP"/>
</dbReference>
<evidence type="ECO:0000256" key="4">
    <source>
        <dbReference type="ARBA" id="ARBA00022806"/>
    </source>
</evidence>
<comment type="similarity">
    <text evidence="1">Belongs to the helicase family. UvrD subfamily.</text>
</comment>
<comment type="caution">
    <text evidence="11">Lacks conserved residue(s) required for the propagation of feature annotation.</text>
</comment>
<evidence type="ECO:0000256" key="9">
    <source>
        <dbReference type="ARBA" id="ARBA00034808"/>
    </source>
</evidence>
<dbReference type="EMBL" id="ASPP01020700">
    <property type="protein sequence ID" value="ETO13283.1"/>
    <property type="molecule type" value="Genomic_DNA"/>
</dbReference>
<reference evidence="14 15" key="1">
    <citation type="journal article" date="2013" name="Curr. Biol.">
        <title>The Genome of the Foraminiferan Reticulomyxa filosa.</title>
        <authorList>
            <person name="Glockner G."/>
            <person name="Hulsmann N."/>
            <person name="Schleicher M."/>
            <person name="Noegel A.A."/>
            <person name="Eichinger L."/>
            <person name="Gallinger C."/>
            <person name="Pawlowski J."/>
            <person name="Sierra R."/>
            <person name="Euteneuer U."/>
            <person name="Pillet L."/>
            <person name="Moustafa A."/>
            <person name="Platzer M."/>
            <person name="Groth M."/>
            <person name="Szafranski K."/>
            <person name="Schliwa M."/>
        </authorList>
    </citation>
    <scope>NUCLEOTIDE SEQUENCE [LARGE SCALE GENOMIC DNA]</scope>
</reference>
<dbReference type="GO" id="GO:0000725">
    <property type="term" value="P:recombinational repair"/>
    <property type="evidence" value="ECO:0007669"/>
    <property type="project" value="TreeGrafter"/>
</dbReference>
<comment type="catalytic activity">
    <reaction evidence="8">
        <text>Couples ATP hydrolysis with the unwinding of duplex DNA by translocating in the 3'-5' direction.</text>
        <dbReference type="EC" id="5.6.2.4"/>
    </reaction>
</comment>
<sequence>MKERVNKILSEKKKENEKGSDVDVYCCTFHSFCHFVLKNHVDILFEWKTTEEKGDEKEKSKSETKSQLVIKNADECLELIHSIMKTMIANETEGSKTETTFSSDAMQTTATEIAMTISKAKNSGMNAKDFLKHVRKSKDKTDDSEIEDGEEVAAVVYVEYEQKLQQMRAVDFDDLLWKTYELFRSHKSILTHYAITFPHIIIDEYQDTNELQFLLVQLLVSASGGQSIMAVGDCDQSIFGWRGADHQQVITYFRDAFPNRREIVLAMNYRSTLPILSVANHIINQKIDTSTAKKQMKTLKFGGEKVHFEECRSDQGVFNAIYEASFVVEQLGALAEKDGKDNFHFGNCAVLYRSMIQSRVLEQKLIESHIPYFLAGHSSFLDKEEVQILVQYLKVVINVNDNDALAAIV</sequence>
<dbReference type="Gene3D" id="1.10.10.160">
    <property type="match status" value="1"/>
</dbReference>
<evidence type="ECO:0000256" key="5">
    <source>
        <dbReference type="ARBA" id="ARBA00022840"/>
    </source>
</evidence>
<dbReference type="Pfam" id="PF13361">
    <property type="entry name" value="UvrD_C"/>
    <property type="match status" value="1"/>
</dbReference>
<dbReference type="GO" id="GO:0043138">
    <property type="term" value="F:3'-5' DNA helicase activity"/>
    <property type="evidence" value="ECO:0007669"/>
    <property type="project" value="UniProtKB-EC"/>
</dbReference>
<evidence type="ECO:0000256" key="1">
    <source>
        <dbReference type="ARBA" id="ARBA00009922"/>
    </source>
</evidence>
<keyword evidence="15" id="KW-1185">Reference proteome</keyword>
<protein>
    <recommendedName>
        <fullName evidence="9">DNA 3'-5' helicase</fullName>
        <ecNumber evidence="9">5.6.2.4</ecNumber>
    </recommendedName>
</protein>
<evidence type="ECO:0000256" key="11">
    <source>
        <dbReference type="PROSITE-ProRule" id="PRU00560"/>
    </source>
</evidence>
<dbReference type="OrthoDB" id="2112at2759"/>
<dbReference type="PANTHER" id="PTHR11070">
    <property type="entry name" value="UVRD / RECB / PCRA DNA HELICASE FAMILY MEMBER"/>
    <property type="match status" value="1"/>
</dbReference>
<dbReference type="InterPro" id="IPR013986">
    <property type="entry name" value="DExx_box_DNA_helicase_dom_sf"/>
</dbReference>
<accession>X6MGY5</accession>
<dbReference type="Gene3D" id="1.10.486.10">
    <property type="entry name" value="PCRA, domain 4"/>
    <property type="match status" value="1"/>
</dbReference>
<keyword evidence="3 11" id="KW-0378">Hydrolase</keyword>
<evidence type="ECO:0000256" key="2">
    <source>
        <dbReference type="ARBA" id="ARBA00022741"/>
    </source>
</evidence>
<dbReference type="Pfam" id="PF00580">
    <property type="entry name" value="UvrD-helicase"/>
    <property type="match status" value="1"/>
</dbReference>
<dbReference type="EC" id="5.6.2.4" evidence="9"/>
<dbReference type="PROSITE" id="PS51198">
    <property type="entry name" value="UVRD_HELICASE_ATP_BIND"/>
    <property type="match status" value="1"/>
</dbReference>
<evidence type="ECO:0000256" key="8">
    <source>
        <dbReference type="ARBA" id="ARBA00034617"/>
    </source>
</evidence>
<evidence type="ECO:0000259" key="13">
    <source>
        <dbReference type="PROSITE" id="PS51217"/>
    </source>
</evidence>
<evidence type="ECO:0000313" key="14">
    <source>
        <dbReference type="EMBL" id="ETO13283.1"/>
    </source>
</evidence>
<dbReference type="InterPro" id="IPR014017">
    <property type="entry name" value="DNA_helicase_UvrD-like_C"/>
</dbReference>
<evidence type="ECO:0000256" key="3">
    <source>
        <dbReference type="ARBA" id="ARBA00022801"/>
    </source>
</evidence>
<proteinExistence type="inferred from homology"/>
<dbReference type="Gene3D" id="3.40.50.300">
    <property type="entry name" value="P-loop containing nucleotide triphosphate hydrolases"/>
    <property type="match status" value="2"/>
</dbReference>
<name>X6MGY5_RETFI</name>
<dbReference type="PANTHER" id="PTHR11070:SF2">
    <property type="entry name" value="ATP-DEPENDENT DNA HELICASE SRS2"/>
    <property type="match status" value="1"/>
</dbReference>
<dbReference type="SUPFAM" id="SSF52540">
    <property type="entry name" value="P-loop containing nucleoside triphosphate hydrolases"/>
    <property type="match status" value="1"/>
</dbReference>
<feature type="domain" description="UvrD-like helicase ATP-binding" evidence="12">
    <location>
        <begin position="1"/>
        <end position="272"/>
    </location>
</feature>
<evidence type="ECO:0000313" key="15">
    <source>
        <dbReference type="Proteomes" id="UP000023152"/>
    </source>
</evidence>
<feature type="domain" description="UvrD-like helicase C-terminal" evidence="13">
    <location>
        <begin position="273"/>
        <end position="409"/>
    </location>
</feature>
<evidence type="ECO:0000256" key="10">
    <source>
        <dbReference type="ARBA" id="ARBA00048988"/>
    </source>
</evidence>
<keyword evidence="4 11" id="KW-0347">Helicase</keyword>
<keyword evidence="6" id="KW-0238">DNA-binding</keyword>
<dbReference type="InterPro" id="IPR027417">
    <property type="entry name" value="P-loop_NTPase"/>
</dbReference>
<keyword evidence="2 11" id="KW-0547">Nucleotide-binding</keyword>
<dbReference type="PROSITE" id="PS51217">
    <property type="entry name" value="UVRD_HELICASE_CTER"/>
    <property type="match status" value="1"/>
</dbReference>
<comment type="caution">
    <text evidence="14">The sequence shown here is derived from an EMBL/GenBank/DDBJ whole genome shotgun (WGS) entry which is preliminary data.</text>
</comment>
<dbReference type="GO" id="GO:0005524">
    <property type="term" value="F:ATP binding"/>
    <property type="evidence" value="ECO:0007669"/>
    <property type="project" value="UniProtKB-UniRule"/>
</dbReference>
<dbReference type="InterPro" id="IPR014016">
    <property type="entry name" value="UvrD-like_ATP-bd"/>
</dbReference>
<organism evidence="14 15">
    <name type="scientific">Reticulomyxa filosa</name>
    <dbReference type="NCBI Taxonomy" id="46433"/>
    <lineage>
        <taxon>Eukaryota</taxon>
        <taxon>Sar</taxon>
        <taxon>Rhizaria</taxon>
        <taxon>Retaria</taxon>
        <taxon>Foraminifera</taxon>
        <taxon>Monothalamids</taxon>
        <taxon>Reticulomyxidae</taxon>
        <taxon>Reticulomyxa</taxon>
    </lineage>
</organism>
<evidence type="ECO:0000259" key="12">
    <source>
        <dbReference type="PROSITE" id="PS51198"/>
    </source>
</evidence>
<keyword evidence="7" id="KW-0413">Isomerase</keyword>
<keyword evidence="5 11" id="KW-0067">ATP-binding</keyword>
<evidence type="ECO:0000256" key="7">
    <source>
        <dbReference type="ARBA" id="ARBA00023235"/>
    </source>
</evidence>
<gene>
    <name evidence="14" type="ORF">RFI_24092</name>
</gene>